<reference evidence="2" key="1">
    <citation type="journal article" date="2019" name="Int. J. Syst. Evol. Microbiol.">
        <title>The Global Catalogue of Microorganisms (GCM) 10K type strain sequencing project: providing services to taxonomists for standard genome sequencing and annotation.</title>
        <authorList>
            <consortium name="The Broad Institute Genomics Platform"/>
            <consortium name="The Broad Institute Genome Sequencing Center for Infectious Disease"/>
            <person name="Wu L."/>
            <person name="Ma J."/>
        </authorList>
    </citation>
    <scope>NUCLEOTIDE SEQUENCE [LARGE SCALE GENOMIC DNA]</scope>
    <source>
        <strain evidence="2">JCM 15900</strain>
    </source>
</reference>
<gene>
    <name evidence="1" type="ORF">GCM10009823_09220</name>
</gene>
<accession>A0ABP5I1H4</accession>
<dbReference type="RefSeq" id="WP_344335560.1">
    <property type="nucleotide sequence ID" value="NZ_BAAAPZ010000002.1"/>
</dbReference>
<dbReference type="Pfam" id="PF12982">
    <property type="entry name" value="DUF3866"/>
    <property type="match status" value="1"/>
</dbReference>
<evidence type="ECO:0000313" key="2">
    <source>
        <dbReference type="Proteomes" id="UP001500984"/>
    </source>
</evidence>
<proteinExistence type="predicted"/>
<dbReference type="Proteomes" id="UP001500984">
    <property type="component" value="Unassembled WGS sequence"/>
</dbReference>
<dbReference type="EMBL" id="BAAAPZ010000002">
    <property type="protein sequence ID" value="GAA2091817.1"/>
    <property type="molecule type" value="Genomic_DNA"/>
</dbReference>
<sequence length="392" mass="40124">MIHWRRATVRTVLSDRSGVREVTAALTEPLPGREETAEDGAGEVRALAYTDLVGVPEPGDAVLLNVSALARGLGTGGFALVAALPERLPADPPPGPGHLVKDRYSPLQTMVLGVDDQESEHHETLKSASSLGGVPVVVADLHSAVPAIAAGILADRPQARIAYVMTDGAALPLQFSQAVQVLQEAGVIASTVTVGQAHGGDHDAVTVHTGLLAAVHVAGADAVIVAQGPGNLGTGTPYGFSGLVVGDHLNAVGLLGGTPLAALRMSQADARERHLGISHHTLTAVGEVARPGAVVPVPRLDTLTGAEAARARDWGQEQAWTAPEAVLPARMEEQTAQLTAAGHVREDVDLAGLLNALEASPARMSTMGRGLDRDLVAFLAAAAAGRAAAARI</sequence>
<keyword evidence="2" id="KW-1185">Reference proteome</keyword>
<protein>
    <submittedName>
        <fullName evidence="1">DUF3866 family protein</fullName>
    </submittedName>
</protein>
<organism evidence="1 2">
    <name type="scientific">Brevibacterium salitolerans</name>
    <dbReference type="NCBI Taxonomy" id="1403566"/>
    <lineage>
        <taxon>Bacteria</taxon>
        <taxon>Bacillati</taxon>
        <taxon>Actinomycetota</taxon>
        <taxon>Actinomycetes</taxon>
        <taxon>Micrococcales</taxon>
        <taxon>Brevibacteriaceae</taxon>
        <taxon>Brevibacterium</taxon>
    </lineage>
</organism>
<dbReference type="InterPro" id="IPR024479">
    <property type="entry name" value="DUF3866"/>
</dbReference>
<evidence type="ECO:0000313" key="1">
    <source>
        <dbReference type="EMBL" id="GAA2091817.1"/>
    </source>
</evidence>
<comment type="caution">
    <text evidence="1">The sequence shown here is derived from an EMBL/GenBank/DDBJ whole genome shotgun (WGS) entry which is preliminary data.</text>
</comment>
<name>A0ABP5I1H4_9MICO</name>